<evidence type="ECO:0000256" key="5">
    <source>
        <dbReference type="ARBA" id="ARBA00022833"/>
    </source>
</evidence>
<dbReference type="HOGENOM" id="CLU_013390_1_0_1"/>
<keyword evidence="7" id="KW-0804">Transcription</keyword>
<proteinExistence type="predicted"/>
<dbReference type="Gene3D" id="3.30.160.60">
    <property type="entry name" value="Classic Zinc Finger"/>
    <property type="match status" value="3"/>
</dbReference>
<dbReference type="OMA" id="MLMMSKF"/>
<evidence type="ECO:0000256" key="9">
    <source>
        <dbReference type="PROSITE-ProRule" id="PRU00042"/>
    </source>
</evidence>
<dbReference type="eggNOG" id="KOG1721">
    <property type="taxonomic scope" value="Eukaryota"/>
</dbReference>
<feature type="region of interest" description="Disordered" evidence="10">
    <location>
        <begin position="331"/>
        <end position="395"/>
    </location>
</feature>
<feature type="compositionally biased region" description="Low complexity" evidence="10">
    <location>
        <begin position="361"/>
        <end position="384"/>
    </location>
</feature>
<evidence type="ECO:0000256" key="2">
    <source>
        <dbReference type="ARBA" id="ARBA00022723"/>
    </source>
</evidence>
<dbReference type="FunFam" id="3.30.160.60:FF:000504">
    <property type="entry name" value="C2H2 transcription factor swi5"/>
    <property type="match status" value="1"/>
</dbReference>
<evidence type="ECO:0000313" key="13">
    <source>
        <dbReference type="Proteomes" id="UP000016922"/>
    </source>
</evidence>
<dbReference type="KEGG" id="glz:GLAREA_05248"/>
<feature type="compositionally biased region" description="Basic residues" evidence="10">
    <location>
        <begin position="38"/>
        <end position="47"/>
    </location>
</feature>
<feature type="domain" description="C2H2-type" evidence="11">
    <location>
        <begin position="456"/>
        <end position="483"/>
    </location>
</feature>
<feature type="region of interest" description="Disordered" evidence="10">
    <location>
        <begin position="518"/>
        <end position="568"/>
    </location>
</feature>
<dbReference type="PROSITE" id="PS50157">
    <property type="entry name" value="ZINC_FINGER_C2H2_2"/>
    <property type="match status" value="2"/>
</dbReference>
<dbReference type="GO" id="GO:0005634">
    <property type="term" value="C:nucleus"/>
    <property type="evidence" value="ECO:0007669"/>
    <property type="project" value="UniProtKB-SubCell"/>
</dbReference>
<keyword evidence="6" id="KW-0805">Transcription regulation</keyword>
<dbReference type="PROSITE" id="PS00028">
    <property type="entry name" value="ZINC_FINGER_C2H2_1"/>
    <property type="match status" value="2"/>
</dbReference>
<protein>
    <submittedName>
        <fullName evidence="12">C2H2 and C2HC zinc finger</fullName>
    </submittedName>
</protein>
<keyword evidence="13" id="KW-1185">Reference proteome</keyword>
<gene>
    <name evidence="12" type="ORF">GLAREA_05248</name>
</gene>
<feature type="compositionally biased region" description="Low complexity" evidence="10">
    <location>
        <begin position="549"/>
        <end position="565"/>
    </location>
</feature>
<evidence type="ECO:0000256" key="1">
    <source>
        <dbReference type="ARBA" id="ARBA00004123"/>
    </source>
</evidence>
<name>S3DDT7_GLAL2</name>
<dbReference type="InterPro" id="IPR036236">
    <property type="entry name" value="Znf_C2H2_sf"/>
</dbReference>
<dbReference type="AlphaFoldDB" id="S3DDT7"/>
<keyword evidence="3" id="KW-0677">Repeat</keyword>
<keyword evidence="5" id="KW-0862">Zinc</keyword>
<evidence type="ECO:0000256" key="6">
    <source>
        <dbReference type="ARBA" id="ARBA00023015"/>
    </source>
</evidence>
<dbReference type="OrthoDB" id="3437960at2759"/>
<feature type="compositionally biased region" description="Polar residues" evidence="10">
    <location>
        <begin position="335"/>
        <end position="347"/>
    </location>
</feature>
<evidence type="ECO:0000259" key="11">
    <source>
        <dbReference type="PROSITE" id="PS50157"/>
    </source>
</evidence>
<keyword evidence="2" id="KW-0479">Metal-binding</keyword>
<feature type="compositionally biased region" description="Polar residues" evidence="10">
    <location>
        <begin position="583"/>
        <end position="601"/>
    </location>
</feature>
<dbReference type="Proteomes" id="UP000016922">
    <property type="component" value="Unassembled WGS sequence"/>
</dbReference>
<dbReference type="SUPFAM" id="SSF57667">
    <property type="entry name" value="beta-beta-alpha zinc fingers"/>
    <property type="match status" value="1"/>
</dbReference>
<dbReference type="SMART" id="SM00355">
    <property type="entry name" value="ZnF_C2H2"/>
    <property type="match status" value="2"/>
</dbReference>
<feature type="compositionally biased region" description="Low complexity" evidence="10">
    <location>
        <begin position="622"/>
        <end position="633"/>
    </location>
</feature>
<dbReference type="PANTHER" id="PTHR47772:SF13">
    <property type="entry name" value="GASTRULA ZINC FINGER PROTEIN XLCGF49.1-LIKE-RELATED"/>
    <property type="match status" value="1"/>
</dbReference>
<dbReference type="PANTHER" id="PTHR47772">
    <property type="entry name" value="ZINC FINGER PROTEIN 200"/>
    <property type="match status" value="1"/>
</dbReference>
<evidence type="ECO:0000256" key="3">
    <source>
        <dbReference type="ARBA" id="ARBA00022737"/>
    </source>
</evidence>
<feature type="compositionally biased region" description="Basic and acidic residues" evidence="10">
    <location>
        <begin position="527"/>
        <end position="536"/>
    </location>
</feature>
<dbReference type="STRING" id="1116229.S3DDT7"/>
<reference evidence="12 13" key="1">
    <citation type="journal article" date="2013" name="BMC Genomics">
        <title>Genomics-driven discovery of the pneumocandin biosynthetic gene cluster in the fungus Glarea lozoyensis.</title>
        <authorList>
            <person name="Chen L."/>
            <person name="Yue Q."/>
            <person name="Zhang X."/>
            <person name="Xiang M."/>
            <person name="Wang C."/>
            <person name="Li S."/>
            <person name="Che Y."/>
            <person name="Ortiz-Lopez F.J."/>
            <person name="Bills G.F."/>
            <person name="Liu X."/>
            <person name="An Z."/>
        </authorList>
    </citation>
    <scope>NUCLEOTIDE SEQUENCE [LARGE SCALE GENOMIC DNA]</scope>
    <source>
        <strain evidence="13">ATCC 20868 / MF5171</strain>
    </source>
</reference>
<dbReference type="EMBL" id="KE145353">
    <property type="protein sequence ID" value="EPE35910.1"/>
    <property type="molecule type" value="Genomic_DNA"/>
</dbReference>
<evidence type="ECO:0000256" key="7">
    <source>
        <dbReference type="ARBA" id="ARBA00023163"/>
    </source>
</evidence>
<dbReference type="GeneID" id="19464302"/>
<keyword evidence="4 9" id="KW-0863">Zinc-finger</keyword>
<evidence type="ECO:0000313" key="12">
    <source>
        <dbReference type="EMBL" id="EPE35910.1"/>
    </source>
</evidence>
<keyword evidence="8" id="KW-0539">Nucleus</keyword>
<sequence>MLSNPTKTLHNRQRQHRRQNSTPTAFEPVKTNNLPNIHQKHGAHRRGMSLDQRRRPTPPQDVTHILRETQQQRLVRPGQHFSLDNDENYLSSPAITPQRQSFDTGYINYGERVQPQPQYNCSGPIEGLTYVDPNNFTGANDFHLFGADGQLTPSAYLDFSTAFDSVASMSNGNTESRRSSAGRRISGGILDRVAQFENMAMQSSQRPITPPNQNVSNYFPPTPMDTPHNRMVKQEQMNQRFMDSYDTSMEETIKPKTSQRARGVFEDMRREAEMHSGPSPPHDGLMSMASNFDSAPMPTGNFMNMSNLDMEFLKNESQFQDQQYSPVIADPSPALSYNSSPEITQRTIRGDPFRNAPSLGAPAMSYAEAPAAHNQSIPESPSSRSSHRRSESVDSINIDETITDTGITIDDIATYIQGPDLLDGKWMCLYPDCCKRFGRKENIKSHVQTHLGDRQFQCPHCQKCFVRQHDLKRHAKIHSGVKPYPCQCGNSFARHDALTRHRQRGMCIGAFDGVVKKTVKRGRPRKARPDDEDRLQKSSRTRSKNKAMSSASSSSGSSDSTSGHSPRSEIDILDDKLFGNFQYPQVASSSHPGQTDYQGHSPTAEIGISPSAMQNAASPEAYSSRSNYSRNNSVSDHQPSLPGSPAHSQHSQYHSPPGLCESSSSPAPSHYYDMENISNHGDVLHSLSLANISEHEDEMFLEAFASAGSTDMSQLERDPDLLLSKFDDDFVNSNGGDLFRDEADVFFGSP</sequence>
<accession>S3DDT7</accession>
<evidence type="ECO:0000256" key="10">
    <source>
        <dbReference type="SAM" id="MobiDB-lite"/>
    </source>
</evidence>
<feature type="compositionally biased region" description="Basic residues" evidence="10">
    <location>
        <begin position="9"/>
        <end position="19"/>
    </location>
</feature>
<dbReference type="InterPro" id="IPR013087">
    <property type="entry name" value="Znf_C2H2_type"/>
</dbReference>
<feature type="domain" description="C2H2-type" evidence="11">
    <location>
        <begin position="426"/>
        <end position="455"/>
    </location>
</feature>
<feature type="region of interest" description="Disordered" evidence="10">
    <location>
        <begin position="1"/>
        <end position="59"/>
    </location>
</feature>
<evidence type="ECO:0000256" key="8">
    <source>
        <dbReference type="ARBA" id="ARBA00023242"/>
    </source>
</evidence>
<comment type="subcellular location">
    <subcellularLocation>
        <location evidence="1">Nucleus</location>
    </subcellularLocation>
</comment>
<organism evidence="12 13">
    <name type="scientific">Glarea lozoyensis (strain ATCC 20868 / MF5171)</name>
    <dbReference type="NCBI Taxonomy" id="1116229"/>
    <lineage>
        <taxon>Eukaryota</taxon>
        <taxon>Fungi</taxon>
        <taxon>Dikarya</taxon>
        <taxon>Ascomycota</taxon>
        <taxon>Pezizomycotina</taxon>
        <taxon>Leotiomycetes</taxon>
        <taxon>Helotiales</taxon>
        <taxon>Helotiaceae</taxon>
        <taxon>Glarea</taxon>
    </lineage>
</organism>
<dbReference type="Pfam" id="PF00096">
    <property type="entry name" value="zf-C2H2"/>
    <property type="match status" value="1"/>
</dbReference>
<dbReference type="RefSeq" id="XP_008076728.1">
    <property type="nucleotide sequence ID" value="XM_008078537.1"/>
</dbReference>
<dbReference type="GO" id="GO:0008270">
    <property type="term" value="F:zinc ion binding"/>
    <property type="evidence" value="ECO:0007669"/>
    <property type="project" value="UniProtKB-KW"/>
</dbReference>
<feature type="region of interest" description="Disordered" evidence="10">
    <location>
        <begin position="583"/>
        <end position="667"/>
    </location>
</feature>
<evidence type="ECO:0000256" key="4">
    <source>
        <dbReference type="ARBA" id="ARBA00022771"/>
    </source>
</evidence>
<dbReference type="InterPro" id="IPR050636">
    <property type="entry name" value="C2H2-ZF_domain-containing"/>
</dbReference>